<reference evidence="1 2" key="1">
    <citation type="journal article" date="2023" name="Elife">
        <title>Identification of key yeast species and microbe-microbe interactions impacting larval growth of Drosophila in the wild.</title>
        <authorList>
            <person name="Mure A."/>
            <person name="Sugiura Y."/>
            <person name="Maeda R."/>
            <person name="Honda K."/>
            <person name="Sakurai N."/>
            <person name="Takahashi Y."/>
            <person name="Watada M."/>
            <person name="Katoh T."/>
            <person name="Gotoh A."/>
            <person name="Gotoh Y."/>
            <person name="Taniguchi I."/>
            <person name="Nakamura K."/>
            <person name="Hayashi T."/>
            <person name="Katayama T."/>
            <person name="Uemura T."/>
            <person name="Hattori Y."/>
        </authorList>
    </citation>
    <scope>NUCLEOTIDE SEQUENCE [LARGE SCALE GENOMIC DNA]</scope>
    <source>
        <strain evidence="1 2">SB-73</strain>
    </source>
</reference>
<sequence length="1211" mass="137743">MNAPLARSTLASLYFQRFHEFLENADISALRALDLALKRVHPDDIVVVEAEELVQKMRPWLEAALENKNKNKNKNRTENDSLIDEADALSLQACLLVFRFQLLKPDASWISSSEVTRLAITAFMKIGHYASPEVSENLSLLVEFVIQNKFNDHLHLLYALLGLITQWMFPSAAIKASYKPLHEEISLKCVQLTAESYLKLPAEGRDQILHDCLTMFFRNSSNSSIMVDLVLSLITSSGQIEMHVFKDSIRFNSRQTLDKSGIIKHNESVAVAGTISRKIISFVYQAAKKTDTRVNIENFLTICSQRLLDPNYPAAEIFISAFLSSAFSLFSVYNNQKYPSFLFDVINIFYDALHDISSLRKQDLNEAEDGETDQRTLDEGNDTKKLDVKTICKCIKECSSFSGAVFIASRQLSLPSQPFVEIYDAIQRWNPTAAVESDEWLEYLHQWPISSYFSKTSGFLQKLANSEHLKEKHQAELFRLISKIVSDDPSVFNIKWLNRISYTTPAVCESLASICSRVFSSLSSEDQKYVINKIGSRIVAPGAPTFKRRMFILLDTLYENKDYTATVWKYMLIGVTDSDSSVRESASNYCTKYLLNICDEELDNENDNSDEKEIYSISLRSILDCVHSDEHLIVKMGLKKFINADFDTNKMQSLVSRLISTNELELASLFVDVNGHFMPTANSLHFFHKFMRSNPNDRLLYLKMLNSMLLARPRVLLSPSITSEIFDSLVSQMKTSTESECDQVSSILQQLVSLGNLSTQERRKNTLKELINRAFNMLKRSLNEDRQLNDTVFCQLVLICGSLKYWESDLAIEIAQTVITMVANDEPGCPRRLITLSSVFGMSINYPELYDNSTVHSFLCQLSGSEMNKFTKLLLVYLWKRPANNSSAGQNLQDTSKGTNSDVAEINKKRLFAINDEQNQATAILMEQYFEPIMKRAPEDLIALKTVIKAVQERLVAAEQCYPVIMSVCFSNKPALSQTAFLAYTDCCMAYPRIMASKFCLGLKLASKMENTNSIAFPRVWHILCEKQLKPAHHATLISNIAGLLSCSTTFNLLKLIICGLMSVDVTLSKKDAKQLVSEAETNVMMFEPHSERRTIEECTKMILVYVFILWLRKNYGLSVYLSKSRTNEAKSEYNAGESVETEDLQPFNPDYIIDTFNDEKSRDVLGKLMKLPDNFDSKEIQELIFMNYNSQSGKRKLNSEPFTKRRMIDD</sequence>
<dbReference type="Proteomes" id="UP001362899">
    <property type="component" value="Unassembled WGS sequence"/>
</dbReference>
<dbReference type="EMBL" id="BTGC01000001">
    <property type="protein sequence ID" value="GMM49370.1"/>
    <property type="molecule type" value="Genomic_DNA"/>
</dbReference>
<accession>A0AAV5RDB3</accession>
<name>A0AAV5RDB3_STABA</name>
<gene>
    <name evidence="1" type="ORF">DASB73_003280</name>
</gene>
<dbReference type="InterPro" id="IPR016024">
    <property type="entry name" value="ARM-type_fold"/>
</dbReference>
<keyword evidence="2" id="KW-1185">Reference proteome</keyword>
<organism evidence="1 2">
    <name type="scientific">Starmerella bacillaris</name>
    <name type="common">Yeast</name>
    <name type="synonym">Candida zemplinina</name>
    <dbReference type="NCBI Taxonomy" id="1247836"/>
    <lineage>
        <taxon>Eukaryota</taxon>
        <taxon>Fungi</taxon>
        <taxon>Dikarya</taxon>
        <taxon>Ascomycota</taxon>
        <taxon>Saccharomycotina</taxon>
        <taxon>Dipodascomycetes</taxon>
        <taxon>Dipodascales</taxon>
        <taxon>Trichomonascaceae</taxon>
        <taxon>Starmerella</taxon>
    </lineage>
</organism>
<evidence type="ECO:0000313" key="1">
    <source>
        <dbReference type="EMBL" id="GMM49370.1"/>
    </source>
</evidence>
<protein>
    <submittedName>
        <fullName evidence="1">Uncharacterized protein</fullName>
    </submittedName>
</protein>
<proteinExistence type="predicted"/>
<evidence type="ECO:0000313" key="2">
    <source>
        <dbReference type="Proteomes" id="UP001362899"/>
    </source>
</evidence>
<comment type="caution">
    <text evidence="1">The sequence shown here is derived from an EMBL/GenBank/DDBJ whole genome shotgun (WGS) entry which is preliminary data.</text>
</comment>
<dbReference type="AlphaFoldDB" id="A0AAV5RDB3"/>
<dbReference type="SUPFAM" id="SSF48371">
    <property type="entry name" value="ARM repeat"/>
    <property type="match status" value="1"/>
</dbReference>